<evidence type="ECO:0000259" key="11">
    <source>
        <dbReference type="PROSITE" id="PS50109"/>
    </source>
</evidence>
<reference evidence="12 13" key="1">
    <citation type="submission" date="2024-09" db="EMBL/GenBank/DDBJ databases">
        <authorList>
            <person name="Sun Q."/>
            <person name="Mori K."/>
        </authorList>
    </citation>
    <scope>NUCLEOTIDE SEQUENCE [LARGE SCALE GENOMIC DNA]</scope>
    <source>
        <strain evidence="12 13">CCM 7759</strain>
    </source>
</reference>
<dbReference type="InterPro" id="IPR005467">
    <property type="entry name" value="His_kinase_dom"/>
</dbReference>
<dbReference type="InterPro" id="IPR028051">
    <property type="entry name" value="CheX-like_dom"/>
</dbReference>
<evidence type="ECO:0000313" key="12">
    <source>
        <dbReference type="EMBL" id="MFC0214657.1"/>
    </source>
</evidence>
<evidence type="ECO:0000256" key="8">
    <source>
        <dbReference type="ARBA" id="ARBA00023012"/>
    </source>
</evidence>
<feature type="transmembrane region" description="Helical" evidence="10">
    <location>
        <begin position="23"/>
        <end position="47"/>
    </location>
</feature>
<dbReference type="Gene3D" id="3.40.1550.10">
    <property type="entry name" value="CheC-like"/>
    <property type="match status" value="1"/>
</dbReference>
<dbReference type="Proteomes" id="UP001589776">
    <property type="component" value="Unassembled WGS sequence"/>
</dbReference>
<dbReference type="RefSeq" id="WP_377472057.1">
    <property type="nucleotide sequence ID" value="NZ_JBHLWN010000077.1"/>
</dbReference>
<feature type="domain" description="Histidine kinase" evidence="11">
    <location>
        <begin position="676"/>
        <end position="814"/>
    </location>
</feature>
<dbReference type="SMART" id="SM00387">
    <property type="entry name" value="HATPase_c"/>
    <property type="match status" value="1"/>
</dbReference>
<dbReference type="PROSITE" id="PS50109">
    <property type="entry name" value="HIS_KIN"/>
    <property type="match status" value="1"/>
</dbReference>
<protein>
    <recommendedName>
        <fullName evidence="2">histidine kinase</fullName>
        <ecNumber evidence="2">2.7.13.3</ecNumber>
    </recommendedName>
</protein>
<keyword evidence="10" id="KW-0472">Membrane</keyword>
<gene>
    <name evidence="12" type="ORF">ACFFK0_19820</name>
</gene>
<dbReference type="InterPro" id="IPR051315">
    <property type="entry name" value="Bact_Chemotaxis_CheA"/>
</dbReference>
<feature type="coiled-coil region" evidence="9">
    <location>
        <begin position="278"/>
        <end position="343"/>
    </location>
</feature>
<evidence type="ECO:0000256" key="4">
    <source>
        <dbReference type="ARBA" id="ARBA00022679"/>
    </source>
</evidence>
<evidence type="ECO:0000256" key="1">
    <source>
        <dbReference type="ARBA" id="ARBA00000085"/>
    </source>
</evidence>
<evidence type="ECO:0000256" key="10">
    <source>
        <dbReference type="SAM" id="Phobius"/>
    </source>
</evidence>
<keyword evidence="13" id="KW-1185">Reference proteome</keyword>
<dbReference type="InterPro" id="IPR003594">
    <property type="entry name" value="HATPase_dom"/>
</dbReference>
<keyword evidence="3" id="KW-0145">Chemotaxis</keyword>
<dbReference type="InterPro" id="IPR028976">
    <property type="entry name" value="CheC-like_sf"/>
</dbReference>
<feature type="transmembrane region" description="Helical" evidence="10">
    <location>
        <begin position="199"/>
        <end position="221"/>
    </location>
</feature>
<dbReference type="Gene3D" id="6.10.340.10">
    <property type="match status" value="1"/>
</dbReference>
<dbReference type="Gene3D" id="3.30.565.10">
    <property type="entry name" value="Histidine kinase-like ATPase, C-terminal domain"/>
    <property type="match status" value="1"/>
</dbReference>
<evidence type="ECO:0000256" key="2">
    <source>
        <dbReference type="ARBA" id="ARBA00012438"/>
    </source>
</evidence>
<keyword evidence="10" id="KW-1133">Transmembrane helix</keyword>
<accession>A0ABV6DPT7</accession>
<evidence type="ECO:0000256" key="7">
    <source>
        <dbReference type="ARBA" id="ARBA00022840"/>
    </source>
</evidence>
<evidence type="ECO:0000256" key="6">
    <source>
        <dbReference type="ARBA" id="ARBA00022777"/>
    </source>
</evidence>
<keyword evidence="6" id="KW-0418">Kinase</keyword>
<evidence type="ECO:0000256" key="3">
    <source>
        <dbReference type="ARBA" id="ARBA00022500"/>
    </source>
</evidence>
<dbReference type="InterPro" id="IPR004358">
    <property type="entry name" value="Sig_transdc_His_kin-like_C"/>
</dbReference>
<dbReference type="EC" id="2.7.13.3" evidence="2"/>
<evidence type="ECO:0000313" key="13">
    <source>
        <dbReference type="Proteomes" id="UP001589776"/>
    </source>
</evidence>
<dbReference type="SUPFAM" id="SSF103039">
    <property type="entry name" value="CheC-like"/>
    <property type="match status" value="1"/>
</dbReference>
<evidence type="ECO:0000256" key="5">
    <source>
        <dbReference type="ARBA" id="ARBA00022741"/>
    </source>
</evidence>
<name>A0ABV6DPT7_9BACL</name>
<dbReference type="Gene3D" id="3.30.450.20">
    <property type="entry name" value="PAS domain"/>
    <property type="match status" value="1"/>
</dbReference>
<dbReference type="Gene3D" id="1.20.120.160">
    <property type="entry name" value="HPT domain"/>
    <property type="match status" value="1"/>
</dbReference>
<dbReference type="PANTHER" id="PTHR43395:SF10">
    <property type="entry name" value="CHEMOTAXIS PROTEIN CHEA"/>
    <property type="match status" value="1"/>
</dbReference>
<dbReference type="GO" id="GO:0005524">
    <property type="term" value="F:ATP binding"/>
    <property type="evidence" value="ECO:0007669"/>
    <property type="project" value="UniProtKB-KW"/>
</dbReference>
<dbReference type="Pfam" id="PF02518">
    <property type="entry name" value="HATPase_c"/>
    <property type="match status" value="1"/>
</dbReference>
<organism evidence="12 13">
    <name type="scientific">Paenibacillus chartarius</name>
    <dbReference type="NCBI Taxonomy" id="747481"/>
    <lineage>
        <taxon>Bacteria</taxon>
        <taxon>Bacillati</taxon>
        <taxon>Bacillota</taxon>
        <taxon>Bacilli</taxon>
        <taxon>Bacillales</taxon>
        <taxon>Paenibacillaceae</taxon>
        <taxon>Paenibacillus</taxon>
    </lineage>
</organism>
<keyword evidence="5" id="KW-0547">Nucleotide-binding</keyword>
<sequence>MSAQSNIHKRPNRRTLRSRVRRTIYLTSFINILLFTVLILGALSFSLKPVSGFASSLISRTIADELNSSMFLAQHGIADLRQFDPQGEKGTEWVNKLDHMAKLETYLPKNVQAKTAEAFVEAQDAAATFSFNPGFEFVSIHVEAGGKLLYSNVMRQMKIEEMGPLHAITRYFIVRTKSDLTDASGTVIGEVEAFITPEIVLAMYLSIAFMLLILVLVALTMTKFISMLISRPVLQPLDQAIARMNELSQESAAWDKPLTIPKAVREIEQLADATNLIMSKMQLYSNQLQQQKAALEEQKQVLEEQNEELEAQNEELTLSKSRLQEAQDKLLRSDRSIRSLLDNAGQGFLTFGPELRIGEEYSRECRVLFGRDIAGVPFPALLALGDDEQRKFLDSLLQKLFQERDAGRRAMYLPLLVDELQVNGLTIKLDYKFIETAPGAEAIMVILTDITEKRELESQVEIERNILKMVVKVIVGYGDFTECVRDFKLFAESELPETLLSEQSVKSKLLSVYRDIHTYKGNFSQFGLPHITRKLHEAETQLSAWLKQADELSADELLARVGGLHIETWLNDDLAVLQSVIGDTFFNQDDLLMIDKMRIIEIEKKMLALLSPNECKLLLPELRKLRYKPFKELLKGYPDYVAGLAERMEKLVLPIAVEGEEFAADTEKYYDFSRSLVNVFRNILDHAVEPPEERTALGKEEMASIACRVQLEQRHIVVEISDDGRGIDPEAVRAKAVQRGLLTAGEAASLRDEDAVGLIFRDEFSTKDEVSDISGRGIGLASVKAEAEKLGGTVDVITAPGRGTTFRFTLPYEELDAAPQVEYPDLLLPSIGTVQHYFARFMGVSLTADETFLPHPGDKLALRKVTAFITLKGAVEGMFIMSVDETLSRAIVRGTVLDPISEQELGELLEDSLAETANTVLGNSFSMFQQYADFILMEPPITMQTEGASIKYADADIWTCAFHSEHGAMQISFALTKRG</sequence>
<proteinExistence type="predicted"/>
<evidence type="ECO:0000256" key="9">
    <source>
        <dbReference type="SAM" id="Coils"/>
    </source>
</evidence>
<keyword evidence="4" id="KW-0808">Transferase</keyword>
<dbReference type="SUPFAM" id="SSF55874">
    <property type="entry name" value="ATPase domain of HSP90 chaperone/DNA topoisomerase II/histidine kinase"/>
    <property type="match status" value="1"/>
</dbReference>
<dbReference type="Pfam" id="PF13690">
    <property type="entry name" value="CheX"/>
    <property type="match status" value="1"/>
</dbReference>
<keyword evidence="9" id="KW-0175">Coiled coil</keyword>
<dbReference type="PRINTS" id="PR00344">
    <property type="entry name" value="BCTRLSENSOR"/>
</dbReference>
<dbReference type="PANTHER" id="PTHR43395">
    <property type="entry name" value="SENSOR HISTIDINE KINASE CHEA"/>
    <property type="match status" value="1"/>
</dbReference>
<comment type="catalytic activity">
    <reaction evidence="1">
        <text>ATP + protein L-histidine = ADP + protein N-phospho-L-histidine.</text>
        <dbReference type="EC" id="2.7.13.3"/>
    </reaction>
</comment>
<dbReference type="InterPro" id="IPR036641">
    <property type="entry name" value="HPT_dom_sf"/>
</dbReference>
<dbReference type="InterPro" id="IPR036890">
    <property type="entry name" value="HATPase_C_sf"/>
</dbReference>
<dbReference type="EMBL" id="JBHLWN010000077">
    <property type="protein sequence ID" value="MFC0214657.1"/>
    <property type="molecule type" value="Genomic_DNA"/>
</dbReference>
<keyword evidence="8" id="KW-0902">Two-component regulatory system</keyword>
<comment type="caution">
    <text evidence="12">The sequence shown here is derived from an EMBL/GenBank/DDBJ whole genome shotgun (WGS) entry which is preliminary data.</text>
</comment>
<keyword evidence="7 12" id="KW-0067">ATP-binding</keyword>
<keyword evidence="10" id="KW-0812">Transmembrane</keyword>